<feature type="domain" description="Lipocalin-like" evidence="2">
    <location>
        <begin position="150"/>
        <end position="290"/>
    </location>
</feature>
<dbReference type="AlphaFoldDB" id="A0AAN7ZY91"/>
<feature type="compositionally biased region" description="Low complexity" evidence="1">
    <location>
        <begin position="101"/>
        <end position="112"/>
    </location>
</feature>
<reference evidence="3" key="1">
    <citation type="submission" date="2023-08" db="EMBL/GenBank/DDBJ databases">
        <title>Black Yeasts Isolated from many extreme environments.</title>
        <authorList>
            <person name="Coleine C."/>
            <person name="Stajich J.E."/>
            <person name="Selbmann L."/>
        </authorList>
    </citation>
    <scope>NUCLEOTIDE SEQUENCE</scope>
    <source>
        <strain evidence="3">CCFEE 5810</strain>
    </source>
</reference>
<gene>
    <name evidence="3" type="ORF">LTR97_012816</name>
</gene>
<protein>
    <recommendedName>
        <fullName evidence="2">Lipocalin-like domain-containing protein</fullName>
    </recommendedName>
</protein>
<feature type="compositionally biased region" description="Basic residues" evidence="1">
    <location>
        <begin position="19"/>
        <end position="30"/>
    </location>
</feature>
<comment type="caution">
    <text evidence="3">The sequence shown here is derived from an EMBL/GenBank/DDBJ whole genome shotgun (WGS) entry which is preliminary data.</text>
</comment>
<evidence type="ECO:0000313" key="3">
    <source>
        <dbReference type="EMBL" id="KAK5689476.1"/>
    </source>
</evidence>
<accession>A0AAN7ZY91</accession>
<dbReference type="Proteomes" id="UP001310594">
    <property type="component" value="Unassembled WGS sequence"/>
</dbReference>
<evidence type="ECO:0000256" key="1">
    <source>
        <dbReference type="SAM" id="MobiDB-lite"/>
    </source>
</evidence>
<dbReference type="Pfam" id="PF13924">
    <property type="entry name" value="Lipocalin_5"/>
    <property type="match status" value="1"/>
</dbReference>
<proteinExistence type="predicted"/>
<feature type="compositionally biased region" description="Basic and acidic residues" evidence="1">
    <location>
        <begin position="83"/>
        <end position="92"/>
    </location>
</feature>
<sequence>MLAMPPAMSSQYLQVPKAIPRRKSRSRSRSRQREASPTPTEIEVPARSTGVVVSTPTRFRPQTPPMPAPELHVKPTGGGFADYYRKADESSRSRMNGYMNSTSSAPRSPTPAVEEQTGTSYDDLAEELYTFEAPSLPPPPPPEPLRQKLVGAWKLESYVAYPTTDSPVQRPTYPMTRNVTGFIMYTPDGYMSAQMLIPGQQSFKRGEGEEPQWAEAGKRFFAYSGPYYINDEGKGREETLRHTFQVCNLPGWIGDIQIRTHKFEDDGQVLVLGSEEPTEIKTKAEGTQSRLLTERQGDKRIPVLKWRRARNNTDGVPPPPTPQIKVSGPGEP</sequence>
<feature type="region of interest" description="Disordered" evidence="1">
    <location>
        <begin position="307"/>
        <end position="332"/>
    </location>
</feature>
<evidence type="ECO:0000259" key="2">
    <source>
        <dbReference type="Pfam" id="PF13924"/>
    </source>
</evidence>
<name>A0AAN7ZY91_9PEZI</name>
<evidence type="ECO:0000313" key="4">
    <source>
        <dbReference type="Proteomes" id="UP001310594"/>
    </source>
</evidence>
<dbReference type="InterPro" id="IPR024311">
    <property type="entry name" value="Lipocalin-like"/>
</dbReference>
<organism evidence="3 4">
    <name type="scientific">Elasticomyces elasticus</name>
    <dbReference type="NCBI Taxonomy" id="574655"/>
    <lineage>
        <taxon>Eukaryota</taxon>
        <taxon>Fungi</taxon>
        <taxon>Dikarya</taxon>
        <taxon>Ascomycota</taxon>
        <taxon>Pezizomycotina</taxon>
        <taxon>Dothideomycetes</taxon>
        <taxon>Dothideomycetidae</taxon>
        <taxon>Mycosphaerellales</taxon>
        <taxon>Teratosphaeriaceae</taxon>
        <taxon>Elasticomyces</taxon>
    </lineage>
</organism>
<feature type="region of interest" description="Disordered" evidence="1">
    <location>
        <begin position="1"/>
        <end position="117"/>
    </location>
</feature>
<dbReference type="EMBL" id="JAVRQU010000031">
    <property type="protein sequence ID" value="KAK5689476.1"/>
    <property type="molecule type" value="Genomic_DNA"/>
</dbReference>